<evidence type="ECO:0000313" key="9">
    <source>
        <dbReference type="Proteomes" id="UP000248749"/>
    </source>
</evidence>
<dbReference type="PANTHER" id="PTHR42718:SF9">
    <property type="entry name" value="MAJOR FACILITATOR SUPERFAMILY MULTIDRUG TRANSPORTER MFSC"/>
    <property type="match status" value="1"/>
</dbReference>
<keyword evidence="5 6" id="KW-0472">Membrane</keyword>
<name>A0A2W2CEW8_9ACTN</name>
<comment type="caution">
    <text evidence="8">The sequence shown here is derived from an EMBL/GenBank/DDBJ whole genome shotgun (WGS) entry which is preliminary data.</text>
</comment>
<dbReference type="EMBL" id="POUB01000085">
    <property type="protein sequence ID" value="PZF97945.1"/>
    <property type="molecule type" value="Genomic_DNA"/>
</dbReference>
<dbReference type="InterPro" id="IPR020846">
    <property type="entry name" value="MFS_dom"/>
</dbReference>
<dbReference type="GO" id="GO:0005886">
    <property type="term" value="C:plasma membrane"/>
    <property type="evidence" value="ECO:0007669"/>
    <property type="project" value="UniProtKB-SubCell"/>
</dbReference>
<dbReference type="PANTHER" id="PTHR42718">
    <property type="entry name" value="MAJOR FACILITATOR SUPERFAMILY MULTIDRUG TRANSPORTER MFSC"/>
    <property type="match status" value="1"/>
</dbReference>
<reference evidence="8 9" key="1">
    <citation type="submission" date="2018-01" db="EMBL/GenBank/DDBJ databases">
        <title>Draft genome sequence of Salinispora sp. 13K206.</title>
        <authorList>
            <person name="Sahin N."/>
            <person name="Saygin H."/>
            <person name="Ay H."/>
        </authorList>
    </citation>
    <scope>NUCLEOTIDE SEQUENCE [LARGE SCALE GENOMIC DNA]</scope>
    <source>
        <strain evidence="8 9">13K206</strain>
    </source>
</reference>
<keyword evidence="9" id="KW-1185">Reference proteome</keyword>
<keyword evidence="4 6" id="KW-1133">Transmembrane helix</keyword>
<feature type="transmembrane region" description="Helical" evidence="6">
    <location>
        <begin position="236"/>
        <end position="255"/>
    </location>
</feature>
<evidence type="ECO:0000256" key="1">
    <source>
        <dbReference type="ARBA" id="ARBA00004651"/>
    </source>
</evidence>
<keyword evidence="3 6" id="KW-0812">Transmembrane</keyword>
<evidence type="ECO:0000256" key="5">
    <source>
        <dbReference type="ARBA" id="ARBA00023136"/>
    </source>
</evidence>
<dbReference type="Pfam" id="PF07690">
    <property type="entry name" value="MFS_1"/>
    <property type="match status" value="1"/>
</dbReference>
<sequence>MLGLALLSPAVVAMVYGLSRAGEESSFAATGVAVPIVIGLALLTVFVAHALRTTKDPIVDVRLFGYRSFSASATLMFLSGAALYGPLFLLPLYYQQVRGFDPLTTGLALAPQGIGTALALAVVGPLADRIGARPLVAVGALITTVGTLAYTQLPANPNDVLLSASLLLRGIGLGAVGVPTMAAAYQQLPHSAIPRATSATNVIQRLGASFGTAVVALILQQQISDHATGTDAYATTFWWSLGSVLLLLPLATLLPRRNQGRADNRHDTDQQRN</sequence>
<dbReference type="PROSITE" id="PS50850">
    <property type="entry name" value="MFS"/>
    <property type="match status" value="1"/>
</dbReference>
<dbReference type="Proteomes" id="UP000248749">
    <property type="component" value="Unassembled WGS sequence"/>
</dbReference>
<feature type="transmembrane region" description="Helical" evidence="6">
    <location>
        <begin position="27"/>
        <end position="51"/>
    </location>
</feature>
<dbReference type="SUPFAM" id="SSF103473">
    <property type="entry name" value="MFS general substrate transporter"/>
    <property type="match status" value="1"/>
</dbReference>
<evidence type="ECO:0000313" key="8">
    <source>
        <dbReference type="EMBL" id="PZF97945.1"/>
    </source>
</evidence>
<dbReference type="GO" id="GO:0022857">
    <property type="term" value="F:transmembrane transporter activity"/>
    <property type="evidence" value="ECO:0007669"/>
    <property type="project" value="InterPro"/>
</dbReference>
<dbReference type="AlphaFoldDB" id="A0A2W2CEW8"/>
<evidence type="ECO:0000256" key="2">
    <source>
        <dbReference type="ARBA" id="ARBA00022448"/>
    </source>
</evidence>
<dbReference type="Gene3D" id="1.20.1250.20">
    <property type="entry name" value="MFS general substrate transporter like domains"/>
    <property type="match status" value="1"/>
</dbReference>
<dbReference type="OrthoDB" id="9812221at2"/>
<feature type="transmembrane region" description="Helical" evidence="6">
    <location>
        <begin position="206"/>
        <end position="224"/>
    </location>
</feature>
<evidence type="ECO:0000256" key="4">
    <source>
        <dbReference type="ARBA" id="ARBA00022989"/>
    </source>
</evidence>
<dbReference type="InterPro" id="IPR011701">
    <property type="entry name" value="MFS"/>
</dbReference>
<evidence type="ECO:0000256" key="3">
    <source>
        <dbReference type="ARBA" id="ARBA00022692"/>
    </source>
</evidence>
<evidence type="ECO:0000256" key="6">
    <source>
        <dbReference type="SAM" id="Phobius"/>
    </source>
</evidence>
<feature type="transmembrane region" description="Helical" evidence="6">
    <location>
        <begin position="106"/>
        <end position="127"/>
    </location>
</feature>
<proteinExistence type="predicted"/>
<gene>
    <name evidence="8" type="ORF">C1I99_14565</name>
</gene>
<organism evidence="8 9">
    <name type="scientific">Micromonospora deserti</name>
    <dbReference type="NCBI Taxonomy" id="2070366"/>
    <lineage>
        <taxon>Bacteria</taxon>
        <taxon>Bacillati</taxon>
        <taxon>Actinomycetota</taxon>
        <taxon>Actinomycetes</taxon>
        <taxon>Micromonosporales</taxon>
        <taxon>Micromonosporaceae</taxon>
        <taxon>Micromonospora</taxon>
    </lineage>
</organism>
<dbReference type="RefSeq" id="WP_111134761.1">
    <property type="nucleotide sequence ID" value="NZ_POUB01000085.1"/>
</dbReference>
<feature type="transmembrane region" description="Helical" evidence="6">
    <location>
        <begin position="165"/>
        <end position="185"/>
    </location>
</feature>
<protein>
    <recommendedName>
        <fullName evidence="7">Major facilitator superfamily (MFS) profile domain-containing protein</fullName>
    </recommendedName>
</protein>
<keyword evidence="2" id="KW-0813">Transport</keyword>
<feature type="transmembrane region" description="Helical" evidence="6">
    <location>
        <begin position="134"/>
        <end position="153"/>
    </location>
</feature>
<dbReference type="InterPro" id="IPR036259">
    <property type="entry name" value="MFS_trans_sf"/>
</dbReference>
<evidence type="ECO:0000259" key="7">
    <source>
        <dbReference type="PROSITE" id="PS50850"/>
    </source>
</evidence>
<comment type="subcellular location">
    <subcellularLocation>
        <location evidence="1">Cell membrane</location>
        <topology evidence="1">Multi-pass membrane protein</topology>
    </subcellularLocation>
</comment>
<accession>A0A2W2CEW8</accession>
<feature type="domain" description="Major facilitator superfamily (MFS) profile" evidence="7">
    <location>
        <begin position="1"/>
        <end position="259"/>
    </location>
</feature>
<feature type="transmembrane region" description="Helical" evidence="6">
    <location>
        <begin position="72"/>
        <end position="94"/>
    </location>
</feature>